<sequence>MEIGAKVCDNQHPPDRNGGPNWPFTETSLTKEDKSEAWQTVVKNCIEMHGFDRASENGWKYLRDTVWPSSRQCTVVKRDAKRSTMTRRLV</sequence>
<evidence type="ECO:0000313" key="3">
    <source>
        <dbReference type="WBParaSite" id="nRc.2.0.1.t24603-RA"/>
    </source>
</evidence>
<feature type="region of interest" description="Disordered" evidence="1">
    <location>
        <begin position="1"/>
        <end position="31"/>
    </location>
</feature>
<evidence type="ECO:0000256" key="1">
    <source>
        <dbReference type="SAM" id="MobiDB-lite"/>
    </source>
</evidence>
<proteinExistence type="predicted"/>
<name>A0A915JEJ2_ROMCU</name>
<accession>A0A915JEJ2</accession>
<dbReference type="Proteomes" id="UP000887565">
    <property type="component" value="Unplaced"/>
</dbReference>
<protein>
    <submittedName>
        <fullName evidence="3">Myb/SANT-like domain-containing protein</fullName>
    </submittedName>
</protein>
<dbReference type="WBParaSite" id="nRc.2.0.1.t24603-RA">
    <property type="protein sequence ID" value="nRc.2.0.1.t24603-RA"/>
    <property type="gene ID" value="nRc.2.0.1.g24603"/>
</dbReference>
<dbReference type="AlphaFoldDB" id="A0A915JEJ2"/>
<evidence type="ECO:0000313" key="2">
    <source>
        <dbReference type="Proteomes" id="UP000887565"/>
    </source>
</evidence>
<keyword evidence="2" id="KW-1185">Reference proteome</keyword>
<reference evidence="3" key="1">
    <citation type="submission" date="2022-11" db="UniProtKB">
        <authorList>
            <consortium name="WormBaseParasite"/>
        </authorList>
    </citation>
    <scope>IDENTIFICATION</scope>
</reference>
<organism evidence="2 3">
    <name type="scientific">Romanomermis culicivorax</name>
    <name type="common">Nematode worm</name>
    <dbReference type="NCBI Taxonomy" id="13658"/>
    <lineage>
        <taxon>Eukaryota</taxon>
        <taxon>Metazoa</taxon>
        <taxon>Ecdysozoa</taxon>
        <taxon>Nematoda</taxon>
        <taxon>Enoplea</taxon>
        <taxon>Dorylaimia</taxon>
        <taxon>Mermithida</taxon>
        <taxon>Mermithoidea</taxon>
        <taxon>Mermithidae</taxon>
        <taxon>Romanomermis</taxon>
    </lineage>
</organism>